<dbReference type="Proteomes" id="UP000001055">
    <property type="component" value="Unassembled WGS sequence"/>
</dbReference>
<dbReference type="KEGG" id="pno:SNOG_05071"/>
<dbReference type="InParanoid" id="Q0UT43"/>
<organism evidence="1 2">
    <name type="scientific">Phaeosphaeria nodorum (strain SN15 / ATCC MYA-4574 / FGSC 10173)</name>
    <name type="common">Glume blotch fungus</name>
    <name type="synonym">Parastagonospora nodorum</name>
    <dbReference type="NCBI Taxonomy" id="321614"/>
    <lineage>
        <taxon>Eukaryota</taxon>
        <taxon>Fungi</taxon>
        <taxon>Dikarya</taxon>
        <taxon>Ascomycota</taxon>
        <taxon>Pezizomycotina</taxon>
        <taxon>Dothideomycetes</taxon>
        <taxon>Pleosporomycetidae</taxon>
        <taxon>Pleosporales</taxon>
        <taxon>Pleosporineae</taxon>
        <taxon>Phaeosphaeriaceae</taxon>
        <taxon>Parastagonospora</taxon>
    </lineage>
</organism>
<dbReference type="EMBL" id="CH445331">
    <property type="protein sequence ID" value="EAT87462.1"/>
    <property type="molecule type" value="Genomic_DNA"/>
</dbReference>
<proteinExistence type="predicted"/>
<reference evidence="2" key="1">
    <citation type="journal article" date="2007" name="Plant Cell">
        <title>Dothideomycete-plant interactions illuminated by genome sequencing and EST analysis of the wheat pathogen Stagonospora nodorum.</title>
        <authorList>
            <person name="Hane J.K."/>
            <person name="Lowe R.G."/>
            <person name="Solomon P.S."/>
            <person name="Tan K.C."/>
            <person name="Schoch C.L."/>
            <person name="Spatafora J.W."/>
            <person name="Crous P.W."/>
            <person name="Kodira C."/>
            <person name="Birren B.W."/>
            <person name="Galagan J.E."/>
            <person name="Torriani S.F."/>
            <person name="McDonald B.A."/>
            <person name="Oliver R.P."/>
        </authorList>
    </citation>
    <scope>NUCLEOTIDE SEQUENCE [LARGE SCALE GENOMIC DNA]</scope>
    <source>
        <strain evidence="2">SN15 / ATCC MYA-4574 / FGSC 10173</strain>
    </source>
</reference>
<dbReference type="RefSeq" id="XP_001795482.1">
    <property type="nucleotide sequence ID" value="XM_001795430.1"/>
</dbReference>
<evidence type="ECO:0000313" key="1">
    <source>
        <dbReference type="EMBL" id="EAT87462.1"/>
    </source>
</evidence>
<gene>
    <name evidence="1" type="ORF">SNOG_05071</name>
</gene>
<protein>
    <submittedName>
        <fullName evidence="1">Uncharacterized protein</fullName>
    </submittedName>
</protein>
<name>Q0UT43_PHANO</name>
<dbReference type="GeneID" id="5972357"/>
<sequence length="39" mass="4356">MTRTEIPPQHAMVSRSTGTAGYRGRRRAWCGGHCVRIKA</sequence>
<dbReference type="AlphaFoldDB" id="Q0UT43"/>
<evidence type="ECO:0000313" key="2">
    <source>
        <dbReference type="Proteomes" id="UP000001055"/>
    </source>
</evidence>
<accession>Q0UT43</accession>